<proteinExistence type="predicted"/>
<dbReference type="GO" id="GO:0030313">
    <property type="term" value="C:cell envelope"/>
    <property type="evidence" value="ECO:0007669"/>
    <property type="project" value="UniProtKB-SubCell"/>
</dbReference>
<accession>A0A1A6C3T6</accession>
<name>A0A1A6C3T6_9GAMM</name>
<comment type="caution">
    <text evidence="6">The sequence shown here is derived from an EMBL/GenBank/DDBJ whole genome shotgun (WGS) entry which is preliminary data.</text>
</comment>
<dbReference type="RefSeq" id="WP_052064387.1">
    <property type="nucleotide sequence ID" value="NZ_JQSG02000003.1"/>
</dbReference>
<keyword evidence="7" id="KW-1185">Reference proteome</keyword>
<comment type="subcellular location">
    <subcellularLocation>
        <location evidence="1">Cell envelope</location>
    </subcellularLocation>
</comment>
<evidence type="ECO:0000256" key="3">
    <source>
        <dbReference type="ARBA" id="ARBA00023284"/>
    </source>
</evidence>
<dbReference type="EMBL" id="JQSG02000003">
    <property type="protein sequence ID" value="OBS09227.1"/>
    <property type="molecule type" value="Genomic_DNA"/>
</dbReference>
<evidence type="ECO:0000256" key="1">
    <source>
        <dbReference type="ARBA" id="ARBA00004196"/>
    </source>
</evidence>
<dbReference type="CDD" id="cd02966">
    <property type="entry name" value="TlpA_like_family"/>
    <property type="match status" value="1"/>
</dbReference>
<dbReference type="PROSITE" id="PS51352">
    <property type="entry name" value="THIOREDOXIN_2"/>
    <property type="match status" value="1"/>
</dbReference>
<dbReference type="PROSITE" id="PS00194">
    <property type="entry name" value="THIOREDOXIN_1"/>
    <property type="match status" value="1"/>
</dbReference>
<dbReference type="InterPro" id="IPR050553">
    <property type="entry name" value="Thioredoxin_ResA/DsbE_sf"/>
</dbReference>
<dbReference type="Gene3D" id="3.40.30.10">
    <property type="entry name" value="Glutaredoxin"/>
    <property type="match status" value="1"/>
</dbReference>
<keyword evidence="3" id="KW-0676">Redox-active center</keyword>
<organism evidence="6 7">
    <name type="scientific">Acidihalobacter prosperus</name>
    <dbReference type="NCBI Taxonomy" id="160660"/>
    <lineage>
        <taxon>Bacteria</taxon>
        <taxon>Pseudomonadati</taxon>
        <taxon>Pseudomonadota</taxon>
        <taxon>Gammaproteobacteria</taxon>
        <taxon>Chromatiales</taxon>
        <taxon>Ectothiorhodospiraceae</taxon>
        <taxon>Acidihalobacter</taxon>
    </lineage>
</organism>
<dbReference type="InterPro" id="IPR036249">
    <property type="entry name" value="Thioredoxin-like_sf"/>
</dbReference>
<evidence type="ECO:0000313" key="6">
    <source>
        <dbReference type="EMBL" id="OBS09227.1"/>
    </source>
</evidence>
<dbReference type="GO" id="GO:0015036">
    <property type="term" value="F:disulfide oxidoreductase activity"/>
    <property type="evidence" value="ECO:0007669"/>
    <property type="project" value="UniProtKB-ARBA"/>
</dbReference>
<dbReference type="OrthoDB" id="9788279at2"/>
<dbReference type="PANTHER" id="PTHR42852">
    <property type="entry name" value="THIOL:DISULFIDE INTERCHANGE PROTEIN DSBE"/>
    <property type="match status" value="1"/>
</dbReference>
<keyword evidence="2" id="KW-0201">Cytochrome c-type biogenesis</keyword>
<protein>
    <recommendedName>
        <fullName evidence="5">Thioredoxin domain-containing protein</fullName>
    </recommendedName>
</protein>
<evidence type="ECO:0000256" key="2">
    <source>
        <dbReference type="ARBA" id="ARBA00022748"/>
    </source>
</evidence>
<keyword evidence="4" id="KW-0812">Transmembrane</keyword>
<dbReference type="PANTHER" id="PTHR42852:SF13">
    <property type="entry name" value="PROTEIN DIPZ"/>
    <property type="match status" value="1"/>
</dbReference>
<dbReference type="GO" id="GO:0017004">
    <property type="term" value="P:cytochrome complex assembly"/>
    <property type="evidence" value="ECO:0007669"/>
    <property type="project" value="UniProtKB-KW"/>
</dbReference>
<sequence>MSNTTPSRKRLYSILAPSGLLLLLAAAFWYYNSEHPAPSALPQLVLPSLGGDHVALDHLQGKPLVLNLWATWCPPCRAELPLLIKARQSHPGIRFYFAEQGNAYNNVDAFAKKYALPLPLVLLDTNTKLSQFYGVLGYPTTVFYNSHGNIVKIYRGELKPAVLQQYLEQITQR</sequence>
<dbReference type="InterPro" id="IPR017937">
    <property type="entry name" value="Thioredoxin_CS"/>
</dbReference>
<dbReference type="InterPro" id="IPR013766">
    <property type="entry name" value="Thioredoxin_domain"/>
</dbReference>
<evidence type="ECO:0000259" key="5">
    <source>
        <dbReference type="PROSITE" id="PS51352"/>
    </source>
</evidence>
<reference evidence="6 7" key="1">
    <citation type="journal article" date="2014" name="Genome Announc.">
        <title>Draft Genome Sequence of the Iron-Oxidizing, Acidophilic, and Halotolerant 'Thiobacillus prosperus' Type Strain DSM 5130.</title>
        <authorList>
            <person name="Ossandon F.J."/>
            <person name="Cardenas J.P."/>
            <person name="Corbett M."/>
            <person name="Quatrini R."/>
            <person name="Holmes D.S."/>
            <person name="Watkin E."/>
        </authorList>
    </citation>
    <scope>NUCLEOTIDE SEQUENCE [LARGE SCALE GENOMIC DNA]</scope>
    <source>
        <strain evidence="6 7">DSM 5130</strain>
    </source>
</reference>
<keyword evidence="4" id="KW-1133">Transmembrane helix</keyword>
<feature type="domain" description="Thioredoxin" evidence="5">
    <location>
        <begin position="35"/>
        <end position="172"/>
    </location>
</feature>
<dbReference type="Proteomes" id="UP000029273">
    <property type="component" value="Unassembled WGS sequence"/>
</dbReference>
<evidence type="ECO:0000313" key="7">
    <source>
        <dbReference type="Proteomes" id="UP000029273"/>
    </source>
</evidence>
<dbReference type="InterPro" id="IPR013740">
    <property type="entry name" value="Redoxin"/>
</dbReference>
<dbReference type="Pfam" id="PF08534">
    <property type="entry name" value="Redoxin"/>
    <property type="match status" value="1"/>
</dbReference>
<dbReference type="SUPFAM" id="SSF52833">
    <property type="entry name" value="Thioredoxin-like"/>
    <property type="match status" value="1"/>
</dbReference>
<evidence type="ECO:0000256" key="4">
    <source>
        <dbReference type="SAM" id="Phobius"/>
    </source>
</evidence>
<gene>
    <name evidence="6" type="ORF">Thpro_021555</name>
</gene>
<dbReference type="AlphaFoldDB" id="A0A1A6C3T6"/>
<keyword evidence="4" id="KW-0472">Membrane</keyword>
<feature type="transmembrane region" description="Helical" evidence="4">
    <location>
        <begin position="12"/>
        <end position="31"/>
    </location>
</feature>